<dbReference type="FunFam" id="3.40.50.300:FF:000018">
    <property type="entry name" value="Cell division control 48"/>
    <property type="match status" value="1"/>
</dbReference>
<dbReference type="GO" id="GO:0005524">
    <property type="term" value="F:ATP binding"/>
    <property type="evidence" value="ECO:0007669"/>
    <property type="project" value="UniProtKB-KW"/>
</dbReference>
<dbReference type="GO" id="GO:0016887">
    <property type="term" value="F:ATP hydrolysis activity"/>
    <property type="evidence" value="ECO:0007669"/>
    <property type="project" value="InterPro"/>
</dbReference>
<dbReference type="FunFam" id="1.10.8.60:FF:000057">
    <property type="entry name" value="AAA family ATPase, CDC48 subfamily"/>
    <property type="match status" value="1"/>
</dbReference>
<keyword evidence="2" id="KW-0547">Nucleotide-binding</keyword>
<comment type="caution">
    <text evidence="6">The sequence shown here is derived from an EMBL/GenBank/DDBJ whole genome shotgun (WGS) entry which is preliminary data.</text>
</comment>
<feature type="non-terminal residue" evidence="6">
    <location>
        <position position="1"/>
    </location>
</feature>
<dbReference type="InterPro" id="IPR003960">
    <property type="entry name" value="ATPase_AAA_CS"/>
</dbReference>
<dbReference type="Gene3D" id="3.40.50.300">
    <property type="entry name" value="P-loop containing nucleotide triphosphate hydrolases"/>
    <property type="match status" value="2"/>
</dbReference>
<dbReference type="CDD" id="cd19511">
    <property type="entry name" value="RecA-like_CDC48_r2-like"/>
    <property type="match status" value="1"/>
</dbReference>
<keyword evidence="1" id="KW-0677">Repeat</keyword>
<feature type="domain" description="AAA+ ATPase" evidence="4">
    <location>
        <begin position="433"/>
        <end position="571"/>
    </location>
</feature>
<dbReference type="InterPro" id="IPR041569">
    <property type="entry name" value="AAA_lid_3"/>
</dbReference>
<dbReference type="RefSeq" id="WP_303739565.1">
    <property type="nucleotide sequence ID" value="NZ_SUTK01000065.1"/>
</dbReference>
<dbReference type="InterPro" id="IPR003593">
    <property type="entry name" value="AAA+_ATPase"/>
</dbReference>
<sequence>NSGATIGGEVTIKKTKATEAKKVVLAPIENNIRVQGDVRGLFAGKVMVQGDIIGSQIRAPRPRMGFNSLFDELMDYTPAMKEIKFAVVSTNPKDIVIVGPNTEVQLHESPVDVSKVEGVGNLVDVSYEDIGGLKEEVKKVREMIEIPLKRPELFEKLGIAPPKGVLMHGPPGTGKTLLAKAVASESDAHFIAINGPEIMSKYVGGSEENLREYFEEAEENSPSIIFIDELDAIAPKREETNGEVERRTVAQLLTLMDGLKSRGQVVVIGATNRPDSLDPALRRPGRFDREIEIGVPDTEERKEVLEIHTRNMPLADDVDLDKIANTTHGFVGADLESLCKEAAMRVVRRILPEIQNDEEIPKEVMEKIVVTGDDFKNAQKEIQPSALREVLVQIPDIKWDDIGGLEDVKQELKEAIEWPLKHPETFQRLGIRPPKGTLLYGIPGTGKTLLAKAVASESEANFISVKGPELLSKWVGESEKGVREVFRKAKQASPTVIFFDEIDAIASARSGNDTDSGVTKRVVNQLLTEMDGLEELEDVAIIAATNRPDILDAGLMRPGRFDRHIEVGEPDEEARISIFEVHTKGMPLAKDVDLKKLAKNTEGYVGADIEAVCREAAMLALRDDLEASEIPYKYFKEAIDKVKPGNMQKNDEQLVQYM</sequence>
<evidence type="ECO:0000259" key="5">
    <source>
        <dbReference type="SMART" id="SM01072"/>
    </source>
</evidence>
<protein>
    <submittedName>
        <fullName evidence="6">AAA family ATPase</fullName>
    </submittedName>
</protein>
<name>A0A8T3VF02_9EURY</name>
<dbReference type="InterPro" id="IPR005938">
    <property type="entry name" value="AAA_ATPase_CDC48"/>
</dbReference>
<dbReference type="Gene3D" id="3.10.330.10">
    <property type="match status" value="1"/>
</dbReference>
<dbReference type="SUPFAM" id="SSF54585">
    <property type="entry name" value="Cdc48 domain 2-like"/>
    <property type="match status" value="1"/>
</dbReference>
<dbReference type="FunFam" id="1.10.8.60:FF:000038">
    <property type="entry name" value="spermatogenesis-associated protein 5-like protein 1"/>
    <property type="match status" value="1"/>
</dbReference>
<dbReference type="PROSITE" id="PS00674">
    <property type="entry name" value="AAA"/>
    <property type="match status" value="1"/>
</dbReference>
<dbReference type="Pfam" id="PF17862">
    <property type="entry name" value="AAA_lid_3"/>
    <property type="match status" value="2"/>
</dbReference>
<dbReference type="PANTHER" id="PTHR23077">
    <property type="entry name" value="AAA-FAMILY ATPASE"/>
    <property type="match status" value="1"/>
</dbReference>
<dbReference type="InterPro" id="IPR003959">
    <property type="entry name" value="ATPase_AAA_core"/>
</dbReference>
<dbReference type="SMART" id="SM00382">
    <property type="entry name" value="AAA"/>
    <property type="match status" value="2"/>
</dbReference>
<feature type="domain" description="CDC48" evidence="5">
    <location>
        <begin position="33"/>
        <end position="113"/>
    </location>
</feature>
<organism evidence="6 7">
    <name type="scientific">Methanobrevibacter thaueri</name>
    <dbReference type="NCBI Taxonomy" id="190975"/>
    <lineage>
        <taxon>Archaea</taxon>
        <taxon>Methanobacteriati</taxon>
        <taxon>Methanobacteriota</taxon>
        <taxon>Methanomada group</taxon>
        <taxon>Methanobacteria</taxon>
        <taxon>Methanobacteriales</taxon>
        <taxon>Methanobacteriaceae</taxon>
        <taxon>Methanobrevibacter</taxon>
    </lineage>
</organism>
<feature type="domain" description="AAA+ ATPase" evidence="4">
    <location>
        <begin position="161"/>
        <end position="297"/>
    </location>
</feature>
<dbReference type="Pfam" id="PF00004">
    <property type="entry name" value="AAA"/>
    <property type="match status" value="2"/>
</dbReference>
<gene>
    <name evidence="6" type="ORF">E7Z79_08570</name>
</gene>
<keyword evidence="3" id="KW-0067">ATP-binding</keyword>
<dbReference type="SUPFAM" id="SSF52540">
    <property type="entry name" value="P-loop containing nucleoside triphosphate hydrolases"/>
    <property type="match status" value="2"/>
</dbReference>
<dbReference type="InterPro" id="IPR004201">
    <property type="entry name" value="Cdc48_dom2"/>
</dbReference>
<dbReference type="AlphaFoldDB" id="A0A8T3VF02"/>
<reference evidence="6" key="1">
    <citation type="submission" date="2019-04" db="EMBL/GenBank/DDBJ databases">
        <title>Evolution of Biomass-Degrading Anaerobic Consortia Revealed by Metagenomics.</title>
        <authorList>
            <person name="Peng X."/>
        </authorList>
    </citation>
    <scope>NUCLEOTIDE SEQUENCE</scope>
    <source>
        <strain evidence="6">SIG18</strain>
    </source>
</reference>
<dbReference type="Proteomes" id="UP000783037">
    <property type="component" value="Unassembled WGS sequence"/>
</dbReference>
<dbReference type="InterPro" id="IPR050168">
    <property type="entry name" value="AAA_ATPase_domain"/>
</dbReference>
<dbReference type="InterPro" id="IPR029067">
    <property type="entry name" value="CDC48_domain_2-like_sf"/>
</dbReference>
<accession>A0A8T3VF02</accession>
<evidence type="ECO:0000259" key="4">
    <source>
        <dbReference type="SMART" id="SM00382"/>
    </source>
</evidence>
<proteinExistence type="predicted"/>
<evidence type="ECO:0000256" key="2">
    <source>
        <dbReference type="ARBA" id="ARBA00022741"/>
    </source>
</evidence>
<dbReference type="FunFam" id="3.40.50.300:FF:000012">
    <property type="entry name" value="Transitional endoplasmic reticulum ATPase"/>
    <property type="match status" value="1"/>
</dbReference>
<dbReference type="SMART" id="SM01072">
    <property type="entry name" value="CDC48_2"/>
    <property type="match status" value="1"/>
</dbReference>
<evidence type="ECO:0000256" key="3">
    <source>
        <dbReference type="ARBA" id="ARBA00022840"/>
    </source>
</evidence>
<dbReference type="InterPro" id="IPR027417">
    <property type="entry name" value="P-loop_NTPase"/>
</dbReference>
<dbReference type="PANTHER" id="PTHR23077:SF171">
    <property type="entry name" value="NUCLEAR VALOSIN-CONTAINING PROTEIN-LIKE"/>
    <property type="match status" value="1"/>
</dbReference>
<dbReference type="Gene3D" id="1.10.8.60">
    <property type="match status" value="2"/>
</dbReference>
<evidence type="ECO:0000313" key="6">
    <source>
        <dbReference type="EMBL" id="MBE6502477.1"/>
    </source>
</evidence>
<dbReference type="Pfam" id="PF02933">
    <property type="entry name" value="CDC48_2"/>
    <property type="match status" value="1"/>
</dbReference>
<dbReference type="EMBL" id="SUTK01000065">
    <property type="protein sequence ID" value="MBE6502477.1"/>
    <property type="molecule type" value="Genomic_DNA"/>
</dbReference>
<evidence type="ECO:0000313" key="7">
    <source>
        <dbReference type="Proteomes" id="UP000783037"/>
    </source>
</evidence>
<dbReference type="NCBIfam" id="TIGR01243">
    <property type="entry name" value="CDC48"/>
    <property type="match status" value="1"/>
</dbReference>
<evidence type="ECO:0000256" key="1">
    <source>
        <dbReference type="ARBA" id="ARBA00022737"/>
    </source>
</evidence>